<comment type="caution">
    <text evidence="1">The sequence shown here is derived from an EMBL/GenBank/DDBJ whole genome shotgun (WGS) entry which is preliminary data.</text>
</comment>
<sequence length="232" mass="25672">MRPNDIPGHILLPAPNGIYSKFPPLNSIELSINLSGIKFSGSIQYFGSLPIAQRFTINLVFLGTKAPGGCNLKVSLTTDFNSLNPFIKKTKKRKKLTNFKGSKVFESFLRNQYELFMITAFLAKRSPRYDVISQSFKLFGPSNPISFDDDDDEAISSTRVNNSSSLMGLDAKTTSWVLMTSSAYSADETTIVGTCPISRNQGKASRQFLPRIRSKCYSLVIEPCKPCALTLS</sequence>
<accession>A0A7J6EUY1</accession>
<protein>
    <submittedName>
        <fullName evidence="1">Uncharacterized protein</fullName>
    </submittedName>
</protein>
<organism evidence="1 2">
    <name type="scientific">Cannabis sativa</name>
    <name type="common">Hemp</name>
    <name type="synonym">Marijuana</name>
    <dbReference type="NCBI Taxonomy" id="3483"/>
    <lineage>
        <taxon>Eukaryota</taxon>
        <taxon>Viridiplantae</taxon>
        <taxon>Streptophyta</taxon>
        <taxon>Embryophyta</taxon>
        <taxon>Tracheophyta</taxon>
        <taxon>Spermatophyta</taxon>
        <taxon>Magnoliopsida</taxon>
        <taxon>eudicotyledons</taxon>
        <taxon>Gunneridae</taxon>
        <taxon>Pentapetalae</taxon>
        <taxon>rosids</taxon>
        <taxon>fabids</taxon>
        <taxon>Rosales</taxon>
        <taxon>Cannabaceae</taxon>
        <taxon>Cannabis</taxon>
    </lineage>
</organism>
<dbReference type="Proteomes" id="UP000525078">
    <property type="component" value="Unassembled WGS sequence"/>
</dbReference>
<proteinExistence type="predicted"/>
<name>A0A7J6EUY1_CANSA</name>
<evidence type="ECO:0000313" key="2">
    <source>
        <dbReference type="Proteomes" id="UP000525078"/>
    </source>
</evidence>
<dbReference type="AlphaFoldDB" id="A0A7J6EUY1"/>
<gene>
    <name evidence="1" type="ORF">F8388_008126</name>
</gene>
<dbReference type="EMBL" id="JAATIP010000185">
    <property type="protein sequence ID" value="KAF4362242.1"/>
    <property type="molecule type" value="Genomic_DNA"/>
</dbReference>
<evidence type="ECO:0000313" key="1">
    <source>
        <dbReference type="EMBL" id="KAF4362242.1"/>
    </source>
</evidence>
<reference evidence="1 2" key="1">
    <citation type="journal article" date="2020" name="bioRxiv">
        <title>Sequence and annotation of 42 cannabis genomes reveals extensive copy number variation in cannabinoid synthesis and pathogen resistance genes.</title>
        <authorList>
            <person name="Mckernan K.J."/>
            <person name="Helbert Y."/>
            <person name="Kane L.T."/>
            <person name="Ebling H."/>
            <person name="Zhang L."/>
            <person name="Liu B."/>
            <person name="Eaton Z."/>
            <person name="Mclaughlin S."/>
            <person name="Kingan S."/>
            <person name="Baybayan P."/>
            <person name="Concepcion G."/>
            <person name="Jordan M."/>
            <person name="Riva A."/>
            <person name="Barbazuk W."/>
            <person name="Harkins T."/>
        </authorList>
    </citation>
    <scope>NUCLEOTIDE SEQUENCE [LARGE SCALE GENOMIC DNA]</scope>
    <source>
        <strain evidence="2">cv. Jamaican Lion 4</strain>
        <tissue evidence="1">Leaf</tissue>
    </source>
</reference>